<dbReference type="Pfam" id="PF13386">
    <property type="entry name" value="DsbD_2"/>
    <property type="match status" value="1"/>
</dbReference>
<feature type="transmembrane region" description="Helical" evidence="1">
    <location>
        <begin position="72"/>
        <end position="88"/>
    </location>
</feature>
<keyword evidence="4" id="KW-1185">Reference proteome</keyword>
<dbReference type="PANTHER" id="PTHR42208:SF1">
    <property type="entry name" value="HEAVY METAL TRANSPORTER"/>
    <property type="match status" value="1"/>
</dbReference>
<evidence type="ECO:0000313" key="4">
    <source>
        <dbReference type="Proteomes" id="UP001165430"/>
    </source>
</evidence>
<feature type="transmembrane region" description="Helical" evidence="1">
    <location>
        <begin position="6"/>
        <end position="27"/>
    </location>
</feature>
<dbReference type="EMBL" id="JAKZGO010000031">
    <property type="protein sequence ID" value="MCH7415812.1"/>
    <property type="molecule type" value="Genomic_DNA"/>
</dbReference>
<evidence type="ECO:0000259" key="2">
    <source>
        <dbReference type="Pfam" id="PF13386"/>
    </source>
</evidence>
<reference evidence="3" key="1">
    <citation type="submission" date="2022-03" db="EMBL/GenBank/DDBJ databases">
        <title>De novo assembled genomes of Belliella spp. (Cyclobacteriaceae) strains.</title>
        <authorList>
            <person name="Szabo A."/>
            <person name="Korponai K."/>
            <person name="Felfoldi T."/>
        </authorList>
    </citation>
    <scope>NUCLEOTIDE SEQUENCE</scope>
    <source>
        <strain evidence="3">DSM 111903</strain>
    </source>
</reference>
<proteinExistence type="predicted"/>
<organism evidence="3 4">
    <name type="scientific">Belliella alkalica</name>
    <dbReference type="NCBI Taxonomy" id="1730871"/>
    <lineage>
        <taxon>Bacteria</taxon>
        <taxon>Pseudomonadati</taxon>
        <taxon>Bacteroidota</taxon>
        <taxon>Cytophagia</taxon>
        <taxon>Cytophagales</taxon>
        <taxon>Cyclobacteriaceae</taxon>
        <taxon>Belliella</taxon>
    </lineage>
</organism>
<keyword evidence="1" id="KW-0472">Membrane</keyword>
<feature type="transmembrane region" description="Helical" evidence="1">
    <location>
        <begin position="122"/>
        <end position="144"/>
    </location>
</feature>
<feature type="transmembrane region" description="Helical" evidence="1">
    <location>
        <begin position="48"/>
        <end position="66"/>
    </location>
</feature>
<feature type="domain" description="Urease accessory protein UreH-like transmembrane" evidence="2">
    <location>
        <begin position="4"/>
        <end position="201"/>
    </location>
</feature>
<dbReference type="Proteomes" id="UP001165430">
    <property type="component" value="Unassembled WGS sequence"/>
</dbReference>
<evidence type="ECO:0000256" key="1">
    <source>
        <dbReference type="SAM" id="Phobius"/>
    </source>
</evidence>
<comment type="caution">
    <text evidence="3">The sequence shown here is derived from an EMBL/GenBank/DDBJ whole genome shotgun (WGS) entry which is preliminary data.</text>
</comment>
<protein>
    <submittedName>
        <fullName evidence="3">Sulfite exporter TauE/SafE family protein</fullName>
    </submittedName>
</protein>
<dbReference type="InterPro" id="IPR039447">
    <property type="entry name" value="UreH-like_TM_dom"/>
</dbReference>
<feature type="transmembrane region" description="Helical" evidence="1">
    <location>
        <begin position="156"/>
        <end position="179"/>
    </location>
</feature>
<gene>
    <name evidence="3" type="ORF">MM213_20085</name>
</gene>
<keyword evidence="1" id="KW-1133">Transmembrane helix</keyword>
<dbReference type="PANTHER" id="PTHR42208">
    <property type="entry name" value="HEAVY METAL TRANSPORTER-RELATED"/>
    <property type="match status" value="1"/>
</dbReference>
<feature type="transmembrane region" description="Helical" evidence="1">
    <location>
        <begin position="191"/>
        <end position="214"/>
    </location>
</feature>
<dbReference type="RefSeq" id="WP_241414676.1">
    <property type="nucleotide sequence ID" value="NZ_JAKZGO010000031.1"/>
</dbReference>
<evidence type="ECO:0000313" key="3">
    <source>
        <dbReference type="EMBL" id="MCH7415812.1"/>
    </source>
</evidence>
<name>A0ABS9VH83_9BACT</name>
<sequence>MIWTAFLLGFLGSFHCLGMCGPIALAVSAKDNAPFLRNKIIYNLGRTLTYSLLGAVIGMIGFSLALAGIQQWVSIIMGVVILLMAFFYKRSERIITQSGLFGAVYKLKSSLGYFLKKGGSPAFFASGMLNGLLPCGMVYIALIASLALQSPMLGTAYMFFFGLGTIPMLIGVMVSGKILSLKVRTKLTSALPYFAMFIGILFIVRGLGLGIHYVSPKLQVFDYGNKQVEITICR</sequence>
<keyword evidence="1" id="KW-0812">Transmembrane</keyword>
<accession>A0ABS9VH83</accession>